<organism evidence="1 2">
    <name type="scientific">Streptococcus equinus</name>
    <name type="common">Streptococcus bovis</name>
    <dbReference type="NCBI Taxonomy" id="1335"/>
    <lineage>
        <taxon>Bacteria</taxon>
        <taxon>Bacillati</taxon>
        <taxon>Bacillota</taxon>
        <taxon>Bacilli</taxon>
        <taxon>Lactobacillales</taxon>
        <taxon>Streptococcaceae</taxon>
        <taxon>Streptococcus</taxon>
    </lineage>
</organism>
<gene>
    <name evidence="1" type="ORF">SAMN05216400_1850</name>
</gene>
<proteinExistence type="predicted"/>
<dbReference type="AlphaFoldDB" id="A0A1G9NNW2"/>
<dbReference type="OrthoDB" id="2230615at2"/>
<dbReference type="RefSeq" id="WP_074567284.1">
    <property type="nucleotide sequence ID" value="NZ_CP075172.1"/>
</dbReference>
<evidence type="ECO:0000313" key="2">
    <source>
        <dbReference type="Proteomes" id="UP000183162"/>
    </source>
</evidence>
<dbReference type="InterPro" id="IPR015046">
    <property type="entry name" value="LciA_Immunity-like"/>
</dbReference>
<dbReference type="Proteomes" id="UP000183162">
    <property type="component" value="Unassembled WGS sequence"/>
</dbReference>
<dbReference type="Pfam" id="PF08951">
    <property type="entry name" value="EntA_Immun"/>
    <property type="match status" value="1"/>
</dbReference>
<protein>
    <submittedName>
        <fullName evidence="1">Enterocin A Immunity</fullName>
    </submittedName>
</protein>
<accession>A0A1G9NNW2</accession>
<evidence type="ECO:0000313" key="1">
    <source>
        <dbReference type="EMBL" id="SDL88278.1"/>
    </source>
</evidence>
<sequence>MFFKRGARKRKEFYHQIELVYNNPTLLISEELRQALLNSVSGLEKGNRIAYLAYKLYPLVCDEILHRKSNRNDELVVLQKYLEKARWKYYWGSVLSMAFIRQ</sequence>
<name>A0A1G9NNW2_STREI</name>
<dbReference type="SUPFAM" id="SSF109797">
    <property type="entry name" value="Bacteriocin immunity protein-like"/>
    <property type="match status" value="1"/>
</dbReference>
<dbReference type="EMBL" id="FNGX01000007">
    <property type="protein sequence ID" value="SDL88278.1"/>
    <property type="molecule type" value="Genomic_DNA"/>
</dbReference>
<reference evidence="1 2" key="1">
    <citation type="submission" date="2016-10" db="EMBL/GenBank/DDBJ databases">
        <authorList>
            <person name="de Groot N.N."/>
        </authorList>
    </citation>
    <scope>NUCLEOTIDE SEQUENCE [LARGE SCALE GENOMIC DNA]</scope>
    <source>
        <strain evidence="1 2">Sb09</strain>
    </source>
</reference>